<dbReference type="EMBL" id="CP022743">
    <property type="protein sequence ID" value="ASU35241.1"/>
    <property type="molecule type" value="Genomic_DNA"/>
</dbReference>
<accession>A0A223P079</accession>
<name>A0A223P079_9SPHI</name>
<evidence type="ECO:0000313" key="3">
    <source>
        <dbReference type="Proteomes" id="UP000215002"/>
    </source>
</evidence>
<gene>
    <name evidence="2" type="ORF">MuYL_3356</name>
</gene>
<keyword evidence="3" id="KW-1185">Reference proteome</keyword>
<dbReference type="AlphaFoldDB" id="A0A223P079"/>
<dbReference type="KEGG" id="muc:MuYL_3356"/>
<evidence type="ECO:0000256" key="1">
    <source>
        <dbReference type="SAM" id="Phobius"/>
    </source>
</evidence>
<feature type="transmembrane region" description="Helical" evidence="1">
    <location>
        <begin position="31"/>
        <end position="50"/>
    </location>
</feature>
<proteinExistence type="predicted"/>
<sequence>MGSFFVHPGPIFIMVEQKWNKLFSDNEVNLLVRYSILNVLLNIPVIIILIRSGFG</sequence>
<keyword evidence="1" id="KW-0472">Membrane</keyword>
<keyword evidence="1" id="KW-1133">Transmembrane helix</keyword>
<reference evidence="2 3" key="1">
    <citation type="submission" date="2017-08" db="EMBL/GenBank/DDBJ databases">
        <title>Complete genome sequence of Mucilaginibacter sp. strain BJC16-A31.</title>
        <authorList>
            <consortium name="Henan University of Science and Technology"/>
            <person name="You X."/>
        </authorList>
    </citation>
    <scope>NUCLEOTIDE SEQUENCE [LARGE SCALE GENOMIC DNA]</scope>
    <source>
        <strain evidence="2 3">BJC16-A31</strain>
    </source>
</reference>
<evidence type="ECO:0000313" key="2">
    <source>
        <dbReference type="EMBL" id="ASU35241.1"/>
    </source>
</evidence>
<dbReference type="Proteomes" id="UP000215002">
    <property type="component" value="Chromosome"/>
</dbReference>
<organism evidence="2 3">
    <name type="scientific">Mucilaginibacter xinganensis</name>
    <dbReference type="NCBI Taxonomy" id="1234841"/>
    <lineage>
        <taxon>Bacteria</taxon>
        <taxon>Pseudomonadati</taxon>
        <taxon>Bacteroidota</taxon>
        <taxon>Sphingobacteriia</taxon>
        <taxon>Sphingobacteriales</taxon>
        <taxon>Sphingobacteriaceae</taxon>
        <taxon>Mucilaginibacter</taxon>
    </lineage>
</organism>
<keyword evidence="1" id="KW-0812">Transmembrane</keyword>
<protein>
    <submittedName>
        <fullName evidence="2">Uncharacterized protein</fullName>
    </submittedName>
</protein>